<dbReference type="SUPFAM" id="SSF55785">
    <property type="entry name" value="PYP-like sensor domain (PAS domain)"/>
    <property type="match status" value="2"/>
</dbReference>
<dbReference type="PROSITE" id="PS50113">
    <property type="entry name" value="PAC"/>
    <property type="match status" value="2"/>
</dbReference>
<dbReference type="Gene3D" id="1.10.287.130">
    <property type="match status" value="1"/>
</dbReference>
<dbReference type="Pfam" id="PF02518">
    <property type="entry name" value="HATPase_c"/>
    <property type="match status" value="1"/>
</dbReference>
<evidence type="ECO:0000256" key="4">
    <source>
        <dbReference type="ARBA" id="ARBA00023012"/>
    </source>
</evidence>
<dbReference type="EC" id="2.7.13.3" evidence="2"/>
<feature type="domain" description="Response regulatory" evidence="9">
    <location>
        <begin position="760"/>
        <end position="877"/>
    </location>
</feature>
<evidence type="ECO:0000259" key="9">
    <source>
        <dbReference type="PROSITE" id="PS50110"/>
    </source>
</evidence>
<dbReference type="InterPro" id="IPR005467">
    <property type="entry name" value="His_kinase_dom"/>
</dbReference>
<dbReference type="CDD" id="cd17546">
    <property type="entry name" value="REC_hyHK_CKI1_RcsC-like"/>
    <property type="match status" value="1"/>
</dbReference>
<dbReference type="PRINTS" id="PR00344">
    <property type="entry name" value="BCTRLSENSOR"/>
</dbReference>
<keyword evidence="7" id="KW-1133">Transmembrane helix</keyword>
<keyword evidence="7" id="KW-0472">Membrane</keyword>
<feature type="domain" description="PAC" evidence="11">
    <location>
        <begin position="444"/>
        <end position="494"/>
    </location>
</feature>
<evidence type="ECO:0000259" key="8">
    <source>
        <dbReference type="PROSITE" id="PS50109"/>
    </source>
</evidence>
<dbReference type="EMBL" id="JAGINP010000008">
    <property type="protein sequence ID" value="MBP2292804.1"/>
    <property type="molecule type" value="Genomic_DNA"/>
</dbReference>
<feature type="region of interest" description="Disordered" evidence="6">
    <location>
        <begin position="885"/>
        <end position="906"/>
    </location>
</feature>
<feature type="transmembrane region" description="Helical" evidence="7">
    <location>
        <begin position="156"/>
        <end position="176"/>
    </location>
</feature>
<evidence type="ECO:0000313" key="12">
    <source>
        <dbReference type="EMBL" id="MBP2292804.1"/>
    </source>
</evidence>
<evidence type="ECO:0000256" key="6">
    <source>
        <dbReference type="SAM" id="MobiDB-lite"/>
    </source>
</evidence>
<dbReference type="SUPFAM" id="SSF55874">
    <property type="entry name" value="ATPase domain of HSP90 chaperone/DNA topoisomerase II/histidine kinase"/>
    <property type="match status" value="1"/>
</dbReference>
<dbReference type="InterPro" id="IPR000700">
    <property type="entry name" value="PAS-assoc_C"/>
</dbReference>
<evidence type="ECO:0000259" key="11">
    <source>
        <dbReference type="PROSITE" id="PS50113"/>
    </source>
</evidence>
<evidence type="ECO:0000256" key="5">
    <source>
        <dbReference type="PROSITE-ProRule" id="PRU00169"/>
    </source>
</evidence>
<dbReference type="SUPFAM" id="SSF52172">
    <property type="entry name" value="CheY-like"/>
    <property type="match status" value="1"/>
</dbReference>
<dbReference type="SMART" id="SM00448">
    <property type="entry name" value="REC"/>
    <property type="match status" value="1"/>
</dbReference>
<keyword evidence="4" id="KW-0902">Two-component regulatory system</keyword>
<comment type="caution">
    <text evidence="12">The sequence shown here is derived from an EMBL/GenBank/DDBJ whole genome shotgun (WGS) entry which is preliminary data.</text>
</comment>
<reference evidence="12 13" key="1">
    <citation type="submission" date="2021-03" db="EMBL/GenBank/DDBJ databases">
        <title>Genomic Encyclopedia of Type Strains, Phase III (KMG-III): the genomes of soil and plant-associated and newly described type strains.</title>
        <authorList>
            <person name="Whitman W."/>
        </authorList>
    </citation>
    <scope>NUCLEOTIDE SEQUENCE [LARGE SCALE GENOMIC DNA]</scope>
    <source>
        <strain evidence="12 13">IMMIB AFH-6</strain>
    </source>
</reference>
<dbReference type="NCBIfam" id="TIGR00229">
    <property type="entry name" value="sensory_box"/>
    <property type="match status" value="2"/>
</dbReference>
<keyword evidence="3 5" id="KW-0597">Phosphoprotein</keyword>
<name>A0ABS4SKN4_9PROT</name>
<dbReference type="SMART" id="SM00086">
    <property type="entry name" value="PAC"/>
    <property type="match status" value="2"/>
</dbReference>
<dbReference type="PANTHER" id="PTHR45339:SF1">
    <property type="entry name" value="HYBRID SIGNAL TRANSDUCTION HISTIDINE KINASE J"/>
    <property type="match status" value="1"/>
</dbReference>
<keyword evidence="13" id="KW-1185">Reference proteome</keyword>
<evidence type="ECO:0000256" key="3">
    <source>
        <dbReference type="ARBA" id="ARBA00022553"/>
    </source>
</evidence>
<comment type="catalytic activity">
    <reaction evidence="1">
        <text>ATP + protein L-histidine = ADP + protein N-phospho-L-histidine.</text>
        <dbReference type="EC" id="2.7.13.3"/>
    </reaction>
</comment>
<feature type="domain" description="PAC" evidence="11">
    <location>
        <begin position="306"/>
        <end position="358"/>
    </location>
</feature>
<dbReference type="InterPro" id="IPR004358">
    <property type="entry name" value="Sig_transdc_His_kin-like_C"/>
</dbReference>
<dbReference type="Proteomes" id="UP000781958">
    <property type="component" value="Unassembled WGS sequence"/>
</dbReference>
<protein>
    <recommendedName>
        <fullName evidence="2">histidine kinase</fullName>
        <ecNumber evidence="2">2.7.13.3</ecNumber>
    </recommendedName>
</protein>
<keyword evidence="7" id="KW-0812">Transmembrane</keyword>
<dbReference type="PROSITE" id="PS50110">
    <property type="entry name" value="RESPONSE_REGULATORY"/>
    <property type="match status" value="1"/>
</dbReference>
<dbReference type="InterPro" id="IPR036890">
    <property type="entry name" value="HATPase_C_sf"/>
</dbReference>
<sequence length="906" mass="98937">MQFMPQSLSARVFLLYAAMFSLCIFLSLSLYFHHYISQRLEDAQMTAGMLIEVTAQAIQESVIIGDYDAVKRTMETAVTHTSFDRVAFIDISGARIALGQQGRTKGYVPQWLIDLFAERFYDVNRVISAGGRDYGVLRLSFDVATASEEVWSLIKATLTLTLGGLVVGLAVVRLLLMRWLTNLNTLKALEQRVQVGELDAQAQLMQSAPLEIRQAIDVVNRTALSLRSQFGQRIDALMDALVQHKNALDQTAIVSEIDAEGRITVVNDLYCDTLGVDRGDVVGRPLVMDDDVPSSTLPATLTADIWRGVVRRTRRDGSALWLNRTVIPIFDSQRAIEKWICIDLDISAQKLAEEELRVAHRQSEEMAERHLKAILDAVGDGVVIANQQGVITDVNRATQEIFGIPRGGLVGQPLTVLMSGEAAAQHDARMSDYLENRVAHVIGRTREDTGRRGNGELFPIELAVGNLESVGIPLFIGIVRDITERRKTQEHLRRAKEMAEAGSRAKSEFLATMSHEIRTPMNGVLGMLSLLDYEELKPDHRKKLTVARQSAESLLHILDDILDFSKLEAGRIEVELETCDPGYIAESVVQVLRPRAAEKGLELSCRMQPSVPTAVVTDPTRLRQILYNLVGNAIKFTESGHVAVRARRAKQLDGGRVLLEFEIEDTGIGITPDAAKTLFQRFTQADSSITRRFGGTGLGLAICKDLCTLLGGTIRVDSAPGRGSVFIFSIGCDIGDPAAIHSAAAAEDPDKAPEALPTLRILAVDDNPVNRNVVEAMLVRQGHAVTLAGNGLEAVDAVMRQGFDVVLMDVQMPEMDGLTATRRIRQLPGPQSRTPVVALTAHASESAWKECAQAGMNAFATKPIRLPQLFAAISTAVRGTVGPEHAADVAASEPEGVKHPSASQVV</sequence>
<dbReference type="CDD" id="cd00130">
    <property type="entry name" value="PAS"/>
    <property type="match status" value="2"/>
</dbReference>
<dbReference type="InterPro" id="IPR003594">
    <property type="entry name" value="HATPase_dom"/>
</dbReference>
<dbReference type="Pfam" id="PF00989">
    <property type="entry name" value="PAS"/>
    <property type="match status" value="1"/>
</dbReference>
<dbReference type="InterPro" id="IPR013767">
    <property type="entry name" value="PAS_fold"/>
</dbReference>
<feature type="domain" description="PAS" evidence="10">
    <location>
        <begin position="257"/>
        <end position="289"/>
    </location>
</feature>
<evidence type="ECO:0000313" key="13">
    <source>
        <dbReference type="Proteomes" id="UP000781958"/>
    </source>
</evidence>
<dbReference type="Pfam" id="PF00072">
    <property type="entry name" value="Response_reg"/>
    <property type="match status" value="1"/>
</dbReference>
<dbReference type="SMART" id="SM00388">
    <property type="entry name" value="HisKA"/>
    <property type="match status" value="1"/>
</dbReference>
<evidence type="ECO:0000256" key="2">
    <source>
        <dbReference type="ARBA" id="ARBA00012438"/>
    </source>
</evidence>
<evidence type="ECO:0000256" key="1">
    <source>
        <dbReference type="ARBA" id="ARBA00000085"/>
    </source>
</evidence>
<organism evidence="12 13">
    <name type="scientific">Azospirillum rugosum</name>
    <dbReference type="NCBI Taxonomy" id="416170"/>
    <lineage>
        <taxon>Bacteria</taxon>
        <taxon>Pseudomonadati</taxon>
        <taxon>Pseudomonadota</taxon>
        <taxon>Alphaproteobacteria</taxon>
        <taxon>Rhodospirillales</taxon>
        <taxon>Azospirillaceae</taxon>
        <taxon>Azospirillum</taxon>
    </lineage>
</organism>
<dbReference type="Pfam" id="PF13426">
    <property type="entry name" value="PAS_9"/>
    <property type="match status" value="1"/>
</dbReference>
<gene>
    <name evidence="12" type="ORF">J2851_002585</name>
</gene>
<feature type="domain" description="PAS" evidence="10">
    <location>
        <begin position="367"/>
        <end position="437"/>
    </location>
</feature>
<dbReference type="Pfam" id="PF00512">
    <property type="entry name" value="HisKA"/>
    <property type="match status" value="1"/>
</dbReference>
<evidence type="ECO:0000259" key="10">
    <source>
        <dbReference type="PROSITE" id="PS50112"/>
    </source>
</evidence>
<accession>A0ABS4SKN4</accession>
<dbReference type="InterPro" id="IPR035965">
    <property type="entry name" value="PAS-like_dom_sf"/>
</dbReference>
<feature type="modified residue" description="4-aspartylphosphate" evidence="5">
    <location>
        <position position="809"/>
    </location>
</feature>
<feature type="domain" description="Histidine kinase" evidence="8">
    <location>
        <begin position="512"/>
        <end position="734"/>
    </location>
</feature>
<dbReference type="InterPro" id="IPR036097">
    <property type="entry name" value="HisK_dim/P_sf"/>
</dbReference>
<dbReference type="InterPro" id="IPR003661">
    <property type="entry name" value="HisK_dim/P_dom"/>
</dbReference>
<evidence type="ECO:0000256" key="7">
    <source>
        <dbReference type="SAM" id="Phobius"/>
    </source>
</evidence>
<dbReference type="Gene3D" id="3.40.50.2300">
    <property type="match status" value="1"/>
</dbReference>
<dbReference type="InterPro" id="IPR011006">
    <property type="entry name" value="CheY-like_superfamily"/>
</dbReference>
<dbReference type="InterPro" id="IPR001789">
    <property type="entry name" value="Sig_transdc_resp-reg_receiver"/>
</dbReference>
<dbReference type="CDD" id="cd00082">
    <property type="entry name" value="HisKA"/>
    <property type="match status" value="1"/>
</dbReference>
<dbReference type="InterPro" id="IPR000014">
    <property type="entry name" value="PAS"/>
</dbReference>
<dbReference type="PROSITE" id="PS50109">
    <property type="entry name" value="HIS_KIN"/>
    <property type="match status" value="1"/>
</dbReference>
<dbReference type="CDD" id="cd16922">
    <property type="entry name" value="HATPase_EvgS-ArcB-TorS-like"/>
    <property type="match status" value="1"/>
</dbReference>
<feature type="transmembrane region" description="Helical" evidence="7">
    <location>
        <begin position="12"/>
        <end position="32"/>
    </location>
</feature>
<dbReference type="SMART" id="SM00387">
    <property type="entry name" value="HATPase_c"/>
    <property type="match status" value="1"/>
</dbReference>
<dbReference type="Gene3D" id="3.30.565.10">
    <property type="entry name" value="Histidine kinase-like ATPase, C-terminal domain"/>
    <property type="match status" value="1"/>
</dbReference>
<dbReference type="Gene3D" id="3.30.450.20">
    <property type="entry name" value="PAS domain"/>
    <property type="match status" value="2"/>
</dbReference>
<proteinExistence type="predicted"/>
<dbReference type="InterPro" id="IPR001610">
    <property type="entry name" value="PAC"/>
</dbReference>
<dbReference type="SUPFAM" id="SSF47384">
    <property type="entry name" value="Homodimeric domain of signal transducing histidine kinase"/>
    <property type="match status" value="1"/>
</dbReference>
<dbReference type="PANTHER" id="PTHR45339">
    <property type="entry name" value="HYBRID SIGNAL TRANSDUCTION HISTIDINE KINASE J"/>
    <property type="match status" value="1"/>
</dbReference>
<dbReference type="PROSITE" id="PS50112">
    <property type="entry name" value="PAS"/>
    <property type="match status" value="2"/>
</dbReference>
<dbReference type="SMART" id="SM00091">
    <property type="entry name" value="PAS"/>
    <property type="match status" value="2"/>
</dbReference>